<sequence length="193" mass="20251">MSGIAVHLLRHGVPVRPGLLLGHADEAPLPAGVAACLAQAEKLAFERVVSSDLARAVIPARDIAASRALPHAVDARWRELDFGAWTGLAPHEADAAAHARFWDDPEAHPPPGGERWSQARARVGAALAQIEAPTLVVTHGGAMRAALAVLCAMDHRQAWAFDLPYASVLSLRLWPSPEPGSPGPVAQIVGLAA</sequence>
<keyword evidence="2" id="KW-1185">Reference proteome</keyword>
<gene>
    <name evidence="1" type="ORF">ACFFJC_18790</name>
</gene>
<name>A0ABV6D0Y6_9SPHN</name>
<dbReference type="SMART" id="SM00855">
    <property type="entry name" value="PGAM"/>
    <property type="match status" value="1"/>
</dbReference>
<dbReference type="SUPFAM" id="SSF53254">
    <property type="entry name" value="Phosphoglycerate mutase-like"/>
    <property type="match status" value="1"/>
</dbReference>
<dbReference type="InterPro" id="IPR029033">
    <property type="entry name" value="His_PPase_superfam"/>
</dbReference>
<dbReference type="CDD" id="cd07067">
    <property type="entry name" value="HP_PGM_like"/>
    <property type="match status" value="1"/>
</dbReference>
<dbReference type="EMBL" id="JBHLWK010000025">
    <property type="protein sequence ID" value="MFC0206318.1"/>
    <property type="molecule type" value="Genomic_DNA"/>
</dbReference>
<dbReference type="RefSeq" id="WP_379488938.1">
    <property type="nucleotide sequence ID" value="NZ_JBHLWK010000025.1"/>
</dbReference>
<evidence type="ECO:0000313" key="2">
    <source>
        <dbReference type="Proteomes" id="UP001589798"/>
    </source>
</evidence>
<reference evidence="1 2" key="1">
    <citation type="submission" date="2024-09" db="EMBL/GenBank/DDBJ databases">
        <authorList>
            <person name="Sun Q."/>
            <person name="Mori K."/>
        </authorList>
    </citation>
    <scope>NUCLEOTIDE SEQUENCE [LARGE SCALE GENOMIC DNA]</scope>
    <source>
        <strain evidence="1 2">CCM 7706</strain>
    </source>
</reference>
<dbReference type="Proteomes" id="UP001589798">
    <property type="component" value="Unassembled WGS sequence"/>
</dbReference>
<organism evidence="1 2">
    <name type="scientific">Novosphingobium soli</name>
    <dbReference type="NCBI Taxonomy" id="574956"/>
    <lineage>
        <taxon>Bacteria</taxon>
        <taxon>Pseudomonadati</taxon>
        <taxon>Pseudomonadota</taxon>
        <taxon>Alphaproteobacteria</taxon>
        <taxon>Sphingomonadales</taxon>
        <taxon>Sphingomonadaceae</taxon>
        <taxon>Novosphingobium</taxon>
    </lineage>
</organism>
<evidence type="ECO:0000313" key="1">
    <source>
        <dbReference type="EMBL" id="MFC0206318.1"/>
    </source>
</evidence>
<comment type="caution">
    <text evidence="1">The sequence shown here is derived from an EMBL/GenBank/DDBJ whole genome shotgun (WGS) entry which is preliminary data.</text>
</comment>
<dbReference type="Gene3D" id="3.40.50.1240">
    <property type="entry name" value="Phosphoglycerate mutase-like"/>
    <property type="match status" value="1"/>
</dbReference>
<proteinExistence type="predicted"/>
<protein>
    <submittedName>
        <fullName evidence="1">Histidine phosphatase family protein</fullName>
    </submittedName>
</protein>
<dbReference type="InterPro" id="IPR013078">
    <property type="entry name" value="His_Pase_superF_clade-1"/>
</dbReference>
<dbReference type="Pfam" id="PF00300">
    <property type="entry name" value="His_Phos_1"/>
    <property type="match status" value="1"/>
</dbReference>
<accession>A0ABV6D0Y6</accession>